<organism evidence="2 3">
    <name type="scientific">Dendroctonus ponderosae</name>
    <name type="common">Mountain pine beetle</name>
    <dbReference type="NCBI Taxonomy" id="77166"/>
    <lineage>
        <taxon>Eukaryota</taxon>
        <taxon>Metazoa</taxon>
        <taxon>Ecdysozoa</taxon>
        <taxon>Arthropoda</taxon>
        <taxon>Hexapoda</taxon>
        <taxon>Insecta</taxon>
        <taxon>Pterygota</taxon>
        <taxon>Neoptera</taxon>
        <taxon>Endopterygota</taxon>
        <taxon>Coleoptera</taxon>
        <taxon>Polyphaga</taxon>
        <taxon>Cucujiformia</taxon>
        <taxon>Curculionidae</taxon>
        <taxon>Scolytinae</taxon>
        <taxon>Dendroctonus</taxon>
    </lineage>
</organism>
<feature type="compositionally biased region" description="Basic and acidic residues" evidence="1">
    <location>
        <begin position="64"/>
        <end position="75"/>
    </location>
</feature>
<feature type="compositionally biased region" description="Basic and acidic residues" evidence="1">
    <location>
        <begin position="240"/>
        <end position="256"/>
    </location>
</feature>
<feature type="region of interest" description="Disordered" evidence="1">
    <location>
        <begin position="2153"/>
        <end position="2177"/>
    </location>
</feature>
<feature type="region of interest" description="Disordered" evidence="1">
    <location>
        <begin position="2018"/>
        <end position="2037"/>
    </location>
</feature>
<name>U4UPK5_DENPD</name>
<feature type="region of interest" description="Disordered" evidence="1">
    <location>
        <begin position="2194"/>
        <end position="2218"/>
    </location>
</feature>
<feature type="region of interest" description="Disordered" evidence="1">
    <location>
        <begin position="210"/>
        <end position="598"/>
    </location>
</feature>
<feature type="compositionally biased region" description="Low complexity" evidence="1">
    <location>
        <begin position="1393"/>
        <end position="1406"/>
    </location>
</feature>
<feature type="compositionally biased region" description="Low complexity" evidence="1">
    <location>
        <begin position="687"/>
        <end position="703"/>
    </location>
</feature>
<dbReference type="Proteomes" id="UP000030742">
    <property type="component" value="Unassembled WGS sequence"/>
</dbReference>
<feature type="region of interest" description="Disordered" evidence="1">
    <location>
        <begin position="2052"/>
        <end position="2090"/>
    </location>
</feature>
<feature type="compositionally biased region" description="Low complexity" evidence="1">
    <location>
        <begin position="412"/>
        <end position="427"/>
    </location>
</feature>
<feature type="region of interest" description="Disordered" evidence="1">
    <location>
        <begin position="728"/>
        <end position="771"/>
    </location>
</feature>
<feature type="compositionally biased region" description="Polar residues" evidence="1">
    <location>
        <begin position="526"/>
        <end position="540"/>
    </location>
</feature>
<feature type="compositionally biased region" description="Polar residues" evidence="1">
    <location>
        <begin position="2153"/>
        <end position="2164"/>
    </location>
</feature>
<feature type="region of interest" description="Disordered" evidence="1">
    <location>
        <begin position="1776"/>
        <end position="1830"/>
    </location>
</feature>
<feature type="region of interest" description="Disordered" evidence="1">
    <location>
        <begin position="1651"/>
        <end position="1703"/>
    </location>
</feature>
<gene>
    <name evidence="2" type="ORF">D910_09278</name>
</gene>
<protein>
    <submittedName>
        <fullName evidence="2">Uncharacterized protein</fullName>
    </submittedName>
</protein>
<proteinExistence type="predicted"/>
<feature type="region of interest" description="Disordered" evidence="1">
    <location>
        <begin position="1306"/>
        <end position="1337"/>
    </location>
</feature>
<feature type="compositionally biased region" description="Polar residues" evidence="1">
    <location>
        <begin position="273"/>
        <end position="284"/>
    </location>
</feature>
<feature type="compositionally biased region" description="Polar residues" evidence="1">
    <location>
        <begin position="297"/>
        <end position="311"/>
    </location>
</feature>
<feature type="compositionally biased region" description="Low complexity" evidence="1">
    <location>
        <begin position="1651"/>
        <end position="1700"/>
    </location>
</feature>
<feature type="compositionally biased region" description="Basic and acidic residues" evidence="1">
    <location>
        <begin position="749"/>
        <end position="763"/>
    </location>
</feature>
<feature type="compositionally biased region" description="Polar residues" evidence="1">
    <location>
        <begin position="451"/>
        <end position="460"/>
    </location>
</feature>
<evidence type="ECO:0000256" key="1">
    <source>
        <dbReference type="SAM" id="MobiDB-lite"/>
    </source>
</evidence>
<accession>U4UPK5</accession>
<feature type="compositionally biased region" description="Polar residues" evidence="1">
    <location>
        <begin position="1776"/>
        <end position="1786"/>
    </location>
</feature>
<feature type="region of interest" description="Disordered" evidence="1">
    <location>
        <begin position="617"/>
        <end position="644"/>
    </location>
</feature>
<reference evidence="2 3" key="1">
    <citation type="journal article" date="2013" name="Genome Biol.">
        <title>Draft genome of the mountain pine beetle, Dendroctonus ponderosae Hopkins, a major forest pest.</title>
        <authorList>
            <person name="Keeling C.I."/>
            <person name="Yuen M.M."/>
            <person name="Liao N.Y."/>
            <person name="Docking T.R."/>
            <person name="Chan S.K."/>
            <person name="Taylor G.A."/>
            <person name="Palmquist D.L."/>
            <person name="Jackman S.D."/>
            <person name="Nguyen A."/>
            <person name="Li M."/>
            <person name="Henderson H."/>
            <person name="Janes J.K."/>
            <person name="Zhao Y."/>
            <person name="Pandoh P."/>
            <person name="Moore R."/>
            <person name="Sperling F.A."/>
            <person name="Huber D.P."/>
            <person name="Birol I."/>
            <person name="Jones S.J."/>
            <person name="Bohlmann J."/>
        </authorList>
    </citation>
    <scope>NUCLEOTIDE SEQUENCE</scope>
</reference>
<sequence length="2299" mass="247034">MLAFFKKIVTPNMDQNEEPAPSRTRGRARFSAAEVLAEQSTPATANRRASTRTRIHSNNPQAAAERRARPTEAPRSYEVEEINNDSPIDSFRRQSKSRVLTESRFEAPSRRPAIEVSSAAVTPAVADILPVDELGFGSTARAILQARGQTLPPKTTTPVVDEEYLLTNFGSTIRSLAAASRSAQASFAGKSNIPQRATVLRSEAPILTREDLRSSAPVPSVRASPERLAPSRSRPGSRAKPVEVRPAVEENVRAPAEEPEPVQGLSEAAELVTETQPLEISSEAQHLLEGAGGVFSEETSTLKSTTAQPNRVVSKGRRPSPRPSVVEYSPAPRLRSRVTTNRRPAQPSGETSSSRPRFSRRKLEDSIEAESSFRGPAVATVEQFEAATSRSRPGRKIDSKFERVPVDLTPESTTVRSRSSGRRATTSDPSSVERSNVGEKASRGRARSRTETPTASTSRSAGRRAEQRRPTETPNSKPSSSRRRGGSEEGSRRATNEDRSSRERSTTRREGSLVEAPARRKGGQSRFATQPQEAPSSRSRNPARLEESVEDTTVFYGEKSRSTDAPETSSSTTTTAKSAVERKPLKESFRSRSRFPISPPIIDETKLEVLPLFEREPKSLVSTRSRGRGRSSVSRRSSVDHMHVSATENDVKFVEKPTTSAFSRVTVTRAEPVEASTGRARLSTRVTSSTEAPKSSSPTPETTTRAKTSPRIKESVVSEVNQVISKSTITRRKKVSKAKAAEMLSRGNKKAELNPQEKSRSSEEDVGEEDNYPEPFKALIQAKKSKRVFSVTVLGSNEYPKERKHCLRLSSCYVRLSTKPTSASRKSYAPRNAVDHQVRRKTLRSTASPPPTTPLSVVTKETKFSAKFVKKETDGLSNGKTVGGPQPKGLYSSKRVDKEVEAIGVAQSPKPVQPIKKFNTSRYSSRYRLDTSSRSSVLKSTTSAPFYIPTIPTPAYVPTVPTLRPPVTPVDGVVAVTDDDLGVEVISFDDPVNSIASADLVNGEFLTTDKNLKLTATNVSLEKNHASDSFFLFLPPKAKDGTTEKAVSIIERIINSITMISTTEAPNTSTSNLPPSSPNAASENSAILKLATKKTTPKDKTTPDIQTNIIETITSEKPTTIIEKIRSSLTAIQTNEVGTSNLNTVSSSSTTPLSTVTKYSAKFRGSSVGTTALPAPLALSTPINPLTAFPDIDQNEVLEKRTIGKLLDILNGLVSTNPPADQNENLVVVTPKSPGFVSTTFSPQEPIEAVTFDGLQPRFTDVSTAASLVVNTTPLTTSTAATTVTDVNTESSTLTQMETTTTPAITTTAGESGSETTSSLPLTTTTDLPTTTTTASESTTVPTIPMFQVSPGSVSIFSANDLVNSVTVDDNLFNTVTIAGRVGFDNNLLTSTETTESATTVEPSTSPGLPTTDMGVTTLIPTEGTTEVDSSTTLTNTPDSTTVILTTTTTSAKPSPRSGRILSSDVGEPIGNSLDVSTPSTTTSTTPDYFIFAVLNNNTILRKRPPTIPNKDTPFIVVGLFPNNTVVRKFPNGTLVPMDPVIKVRGFDIRPNPPPLVEITSNQVTDTTNGMTPLDNNSATVFTPCVVESGRCKGGLNSLALSTAEPSTVTTLQTSETMAPFTSPILSTEKTTFVPTTDDLLFTSTLMSTLAPASTTTPEPTTQSSTTTTSTTTTTTTTTTTPRPTTTTTTTTTTQRPTTTKRVETTTRKLMSTTGFPSFTPSGILPTFLTTLFPNLIRGTISPQENSRPVDVSNSLSDRFEVLAAAGTTARPTVILSQSPSTQRISTTTPTTTTTTSTTTTTTTTQAPPPTTETPTTTTPKPKPASTKEDTDKLFEELKKSGKLNNLNEEQKRNLAEIEKIEKEQAALLKQLSLLTTMFAPPNVRAPTLSPMPNPLSASSSSLANRVIAMAMERDRSRSMTTTQEPQTTTKRRPNSIQDQLPITHVEDATKKTTPSLEDILKQYNLDGLSTPAPLTSTYGKTDEALLAAILKEHGIGPTTPKILGERVKEAGIFEEAPTTKKPKPKSRPIATTSRPVGGRLMQGLNWLLDILDPPTTKKPTARKAPSKPAASKPNAADDEILSNQPTRITPMVTAAPVTKPSLTQDEIQASLGLIKQLEAVQNDPDAADQLDFSKIKSLQNLINVNEGVQVTHTGQHGATSRATPSYLRPPRVRSSTEKDRLLAEINRRPKASTISTLSVSNSIDDDDEDEDASSISTTTRTRVMPPVSLNPIPGIDDQGDSMIRSNLLTAAVNVTRAISSFLGSAIQDAAQQVRSAFYTGSSGVLGGLSSGSNLSSIA</sequence>
<feature type="non-terminal residue" evidence="2">
    <location>
        <position position="2299"/>
    </location>
</feature>
<dbReference type="OrthoDB" id="7701360at2759"/>
<feature type="region of interest" description="Disordered" evidence="1">
    <location>
        <begin position="823"/>
        <end position="856"/>
    </location>
</feature>
<feature type="compositionally biased region" description="Polar residues" evidence="1">
    <location>
        <begin position="337"/>
        <end position="356"/>
    </location>
</feature>
<feature type="region of interest" description="Disordered" evidence="1">
    <location>
        <begin position="1064"/>
        <end position="1083"/>
    </location>
</feature>
<evidence type="ECO:0000313" key="2">
    <source>
        <dbReference type="EMBL" id="ERL91955.1"/>
    </source>
</evidence>
<feature type="compositionally biased region" description="Low complexity" evidence="1">
    <location>
        <begin position="1787"/>
        <end position="1806"/>
    </location>
</feature>
<feature type="region of interest" description="Disordered" evidence="1">
    <location>
        <begin position="1915"/>
        <end position="1951"/>
    </location>
</feature>
<feature type="compositionally biased region" description="Basic and acidic residues" evidence="1">
    <location>
        <begin position="485"/>
        <end position="512"/>
    </location>
</feature>
<feature type="compositionally biased region" description="Acidic residues" evidence="1">
    <location>
        <begin position="2204"/>
        <end position="2213"/>
    </location>
</feature>
<evidence type="ECO:0000313" key="3">
    <source>
        <dbReference type="Proteomes" id="UP000030742"/>
    </source>
</evidence>
<feature type="compositionally biased region" description="Low complexity" evidence="1">
    <location>
        <begin position="1065"/>
        <end position="1083"/>
    </location>
</feature>
<dbReference type="STRING" id="77166.U4UPK5"/>
<dbReference type="EMBL" id="KB632308">
    <property type="protein sequence ID" value="ERL91955.1"/>
    <property type="molecule type" value="Genomic_DNA"/>
</dbReference>
<feature type="compositionally biased region" description="Low complexity" evidence="1">
    <location>
        <begin position="214"/>
        <end position="223"/>
    </location>
</feature>
<feature type="region of interest" description="Disordered" evidence="1">
    <location>
        <begin position="9"/>
        <end position="75"/>
    </location>
</feature>
<feature type="compositionally biased region" description="Basic and acidic residues" evidence="1">
    <location>
        <begin position="395"/>
        <end position="405"/>
    </location>
</feature>
<feature type="region of interest" description="Disordered" evidence="1">
    <location>
        <begin position="1393"/>
        <end position="1413"/>
    </location>
</feature>
<feature type="compositionally biased region" description="Basic and acidic residues" evidence="1">
    <location>
        <begin position="579"/>
        <end position="590"/>
    </location>
</feature>
<feature type="compositionally biased region" description="Low complexity" evidence="1">
    <location>
        <begin position="565"/>
        <end position="578"/>
    </location>
</feature>
<feature type="region of interest" description="Disordered" evidence="1">
    <location>
        <begin position="669"/>
        <end position="714"/>
    </location>
</feature>